<dbReference type="Proteomes" id="UP000054477">
    <property type="component" value="Unassembled WGS sequence"/>
</dbReference>
<feature type="compositionally biased region" description="Low complexity" evidence="1">
    <location>
        <begin position="197"/>
        <end position="215"/>
    </location>
</feature>
<name>A0A0C9WQR8_9AGAR</name>
<evidence type="ECO:0000256" key="1">
    <source>
        <dbReference type="SAM" id="MobiDB-lite"/>
    </source>
</evidence>
<feature type="compositionally biased region" description="Basic and acidic residues" evidence="1">
    <location>
        <begin position="129"/>
        <end position="141"/>
    </location>
</feature>
<feature type="non-terminal residue" evidence="2">
    <location>
        <position position="1"/>
    </location>
</feature>
<reference evidence="2 3" key="1">
    <citation type="submission" date="2014-04" db="EMBL/GenBank/DDBJ databases">
        <authorList>
            <consortium name="DOE Joint Genome Institute"/>
            <person name="Kuo A."/>
            <person name="Kohler A."/>
            <person name="Nagy L.G."/>
            <person name="Floudas D."/>
            <person name="Copeland A."/>
            <person name="Barry K.W."/>
            <person name="Cichocki N."/>
            <person name="Veneault-Fourrey C."/>
            <person name="LaButti K."/>
            <person name="Lindquist E.A."/>
            <person name="Lipzen A."/>
            <person name="Lundell T."/>
            <person name="Morin E."/>
            <person name="Murat C."/>
            <person name="Sun H."/>
            <person name="Tunlid A."/>
            <person name="Henrissat B."/>
            <person name="Grigoriev I.V."/>
            <person name="Hibbett D.S."/>
            <person name="Martin F."/>
            <person name="Nordberg H.P."/>
            <person name="Cantor M.N."/>
            <person name="Hua S.X."/>
        </authorList>
    </citation>
    <scope>NUCLEOTIDE SEQUENCE [LARGE SCALE GENOMIC DNA]</scope>
    <source>
        <strain evidence="2 3">LaAM-08-1</strain>
    </source>
</reference>
<feature type="compositionally biased region" description="Low complexity" evidence="1">
    <location>
        <begin position="100"/>
        <end position="117"/>
    </location>
</feature>
<dbReference type="HOGENOM" id="CLU_1286016_0_0_1"/>
<accession>A0A0C9WQR8</accession>
<feature type="region of interest" description="Disordered" evidence="1">
    <location>
        <begin position="1"/>
        <end position="215"/>
    </location>
</feature>
<dbReference type="AlphaFoldDB" id="A0A0C9WQR8"/>
<sequence>KRQASNADKQPVKRSRRRAQKDNEDEDDNEEAAAAHEWADLEDQVTKTKGKGGRGGNRGRAASNAERVLADSDVSVAPPRRSLRRLNPTPGQPTPTDNHTTAPTAATRRRQAPQPQADETDAGRLANETNKEATHDTKANEQNDDPEKEGDTKQAETDEDEESNNDDQHAEQDNQQDNAEANDQRDRNPDPNLDMGLATRQRATTTATRPQAALT</sequence>
<dbReference type="EMBL" id="KN838620">
    <property type="protein sequence ID" value="KIK00725.1"/>
    <property type="molecule type" value="Genomic_DNA"/>
</dbReference>
<feature type="non-terminal residue" evidence="2">
    <location>
        <position position="215"/>
    </location>
</feature>
<evidence type="ECO:0000313" key="2">
    <source>
        <dbReference type="EMBL" id="KIK00725.1"/>
    </source>
</evidence>
<proteinExistence type="predicted"/>
<organism evidence="2 3">
    <name type="scientific">Laccaria amethystina LaAM-08-1</name>
    <dbReference type="NCBI Taxonomy" id="1095629"/>
    <lineage>
        <taxon>Eukaryota</taxon>
        <taxon>Fungi</taxon>
        <taxon>Dikarya</taxon>
        <taxon>Basidiomycota</taxon>
        <taxon>Agaricomycotina</taxon>
        <taxon>Agaricomycetes</taxon>
        <taxon>Agaricomycetidae</taxon>
        <taxon>Agaricales</taxon>
        <taxon>Agaricineae</taxon>
        <taxon>Hydnangiaceae</taxon>
        <taxon>Laccaria</taxon>
    </lineage>
</organism>
<gene>
    <name evidence="2" type="ORF">K443DRAFT_664554</name>
</gene>
<dbReference type="OrthoDB" id="10618758at2759"/>
<evidence type="ECO:0000313" key="3">
    <source>
        <dbReference type="Proteomes" id="UP000054477"/>
    </source>
</evidence>
<protein>
    <submittedName>
        <fullName evidence="2">Uncharacterized protein</fullName>
    </submittedName>
</protein>
<keyword evidence="3" id="KW-1185">Reference proteome</keyword>
<reference evidence="3" key="2">
    <citation type="submission" date="2015-01" db="EMBL/GenBank/DDBJ databases">
        <title>Evolutionary Origins and Diversification of the Mycorrhizal Mutualists.</title>
        <authorList>
            <consortium name="DOE Joint Genome Institute"/>
            <consortium name="Mycorrhizal Genomics Consortium"/>
            <person name="Kohler A."/>
            <person name="Kuo A."/>
            <person name="Nagy L.G."/>
            <person name="Floudas D."/>
            <person name="Copeland A."/>
            <person name="Barry K.W."/>
            <person name="Cichocki N."/>
            <person name="Veneault-Fourrey C."/>
            <person name="LaButti K."/>
            <person name="Lindquist E.A."/>
            <person name="Lipzen A."/>
            <person name="Lundell T."/>
            <person name="Morin E."/>
            <person name="Murat C."/>
            <person name="Riley R."/>
            <person name="Ohm R."/>
            <person name="Sun H."/>
            <person name="Tunlid A."/>
            <person name="Henrissat B."/>
            <person name="Grigoriev I.V."/>
            <person name="Hibbett D.S."/>
            <person name="Martin F."/>
        </authorList>
    </citation>
    <scope>NUCLEOTIDE SEQUENCE [LARGE SCALE GENOMIC DNA]</scope>
    <source>
        <strain evidence="3">LaAM-08-1</strain>
    </source>
</reference>